<dbReference type="GO" id="GO:0008379">
    <property type="term" value="F:thioredoxin peroxidase activity"/>
    <property type="evidence" value="ECO:0007669"/>
    <property type="project" value="TreeGrafter"/>
</dbReference>
<gene>
    <name evidence="4" type="primary">AlNc14C223G9165</name>
    <name evidence="4" type="ORF">ALNC14_102850</name>
</gene>
<dbReference type="InterPro" id="IPR013766">
    <property type="entry name" value="Thioredoxin_domain"/>
</dbReference>
<dbReference type="InterPro" id="IPR050217">
    <property type="entry name" value="Peroxiredoxin"/>
</dbReference>
<dbReference type="PROSITE" id="PS51352">
    <property type="entry name" value="THIOREDOXIN_2"/>
    <property type="match status" value="2"/>
</dbReference>
<proteinExistence type="inferred from homology"/>
<accession>F0WS23</accession>
<evidence type="ECO:0000259" key="3">
    <source>
        <dbReference type="PROSITE" id="PS51352"/>
    </source>
</evidence>
<keyword evidence="2" id="KW-0560">Oxidoreductase</keyword>
<reference evidence="4" key="2">
    <citation type="submission" date="2011-02" db="EMBL/GenBank/DDBJ databases">
        <authorList>
            <person name="MacLean D."/>
        </authorList>
    </citation>
    <scope>NUCLEOTIDE SEQUENCE</scope>
</reference>
<dbReference type="SUPFAM" id="SSF52833">
    <property type="entry name" value="Thioredoxin-like"/>
    <property type="match status" value="2"/>
</dbReference>
<name>F0WS23_9STRA</name>
<feature type="domain" description="Thioredoxin" evidence="3">
    <location>
        <begin position="261"/>
        <end position="390"/>
    </location>
</feature>
<dbReference type="GO" id="GO:0033554">
    <property type="term" value="P:cellular response to stress"/>
    <property type="evidence" value="ECO:0007669"/>
    <property type="project" value="TreeGrafter"/>
</dbReference>
<dbReference type="PANTHER" id="PTHR10681:SF128">
    <property type="entry name" value="THIOREDOXIN-DEPENDENT PEROXIDE REDUCTASE, MITOCHONDRIAL"/>
    <property type="match status" value="1"/>
</dbReference>
<comment type="similarity">
    <text evidence="1">Belongs to the peroxiredoxin family. AhpC/Prx1 subfamily.</text>
</comment>
<dbReference type="GO" id="GO:0006979">
    <property type="term" value="P:response to oxidative stress"/>
    <property type="evidence" value="ECO:0007669"/>
    <property type="project" value="TreeGrafter"/>
</dbReference>
<dbReference type="Pfam" id="PF00578">
    <property type="entry name" value="AhpC-TSA"/>
    <property type="match status" value="1"/>
</dbReference>
<reference evidence="4" key="1">
    <citation type="journal article" date="2011" name="PLoS Biol.">
        <title>Gene gain and loss during evolution of obligate parasitism in the white rust pathogen of Arabidopsis thaliana.</title>
        <authorList>
            <person name="Kemen E."/>
            <person name="Gardiner A."/>
            <person name="Schultz-Larsen T."/>
            <person name="Kemen A.C."/>
            <person name="Balmuth A.L."/>
            <person name="Robert-Seilaniantz A."/>
            <person name="Bailey K."/>
            <person name="Holub E."/>
            <person name="Studholme D.J."/>
            <person name="Maclean D."/>
            <person name="Jones J.D."/>
        </authorList>
    </citation>
    <scope>NUCLEOTIDE SEQUENCE</scope>
</reference>
<evidence type="ECO:0000256" key="1">
    <source>
        <dbReference type="ARBA" id="ARBA00009796"/>
    </source>
</evidence>
<evidence type="ECO:0000256" key="2">
    <source>
        <dbReference type="ARBA" id="ARBA00023002"/>
    </source>
</evidence>
<sequence length="391" mass="44207">MITAALRARIACVPHVSARLTRTTRNSPQMLQLSTHWSKMQTNNFQSNRVIRDEDHENSDFFYEDHDVEHDGEFVQYGSPMASIQEQAPSFTADAVVNGEIASVSLDQYRGQYVVLFFYPKDFTYVCPTEIIAFNDRSKEFKELNTQLLAISTDSAESHLAWTKVPRNKGGLGRMEIPLVSDIRKIISAKYGVLLEKAGIALRGLFIIDKEGTLQQITVNNLPIGRSVDETLRLIQALQFVEEHGEVCPANWKPGSKSIVATPKGSHEYFSGVDDDEDDDSDKGMTLIKSKQQFQDLIKKHENVVAKFMAPWCGKCAKIQPYVQELTADHPKTIFAKLDADIPEIEEIKNEMQVDQFPEFRFFKKGKEVLPAVSGYKKAVLKSAVEKLERQ</sequence>
<evidence type="ECO:0000313" key="4">
    <source>
        <dbReference type="EMBL" id="CCA24141.1"/>
    </source>
</evidence>
<dbReference type="AlphaFoldDB" id="F0WS23"/>
<dbReference type="CDD" id="cd02947">
    <property type="entry name" value="TRX_family"/>
    <property type="match status" value="1"/>
</dbReference>
<dbReference type="Gene3D" id="3.40.30.10">
    <property type="entry name" value="Glutaredoxin"/>
    <property type="match status" value="2"/>
</dbReference>
<dbReference type="Pfam" id="PF10417">
    <property type="entry name" value="1-cysPrx_C"/>
    <property type="match status" value="1"/>
</dbReference>
<dbReference type="Pfam" id="PF00085">
    <property type="entry name" value="Thioredoxin"/>
    <property type="match status" value="1"/>
</dbReference>
<protein>
    <submittedName>
        <fullName evidence="4">Thioredoxindependent peroxide reductase putative</fullName>
    </submittedName>
</protein>
<dbReference type="GO" id="GO:0045454">
    <property type="term" value="P:cell redox homeostasis"/>
    <property type="evidence" value="ECO:0007669"/>
    <property type="project" value="TreeGrafter"/>
</dbReference>
<organism evidence="4">
    <name type="scientific">Albugo laibachii Nc14</name>
    <dbReference type="NCBI Taxonomy" id="890382"/>
    <lineage>
        <taxon>Eukaryota</taxon>
        <taxon>Sar</taxon>
        <taxon>Stramenopiles</taxon>
        <taxon>Oomycota</taxon>
        <taxon>Peronosporomycetes</taxon>
        <taxon>Albuginales</taxon>
        <taxon>Albuginaceae</taxon>
        <taxon>Albugo</taxon>
    </lineage>
</organism>
<feature type="domain" description="Thioredoxin" evidence="3">
    <location>
        <begin position="82"/>
        <end position="240"/>
    </location>
</feature>
<dbReference type="InterPro" id="IPR019479">
    <property type="entry name" value="Peroxiredoxin_C"/>
</dbReference>
<dbReference type="InterPro" id="IPR036249">
    <property type="entry name" value="Thioredoxin-like_sf"/>
</dbReference>
<dbReference type="FunFam" id="3.40.30.10:FF:000311">
    <property type="entry name" value="Thioredoxin-dependent peroxide reductase"/>
    <property type="match status" value="1"/>
</dbReference>
<dbReference type="EMBL" id="FR824268">
    <property type="protein sequence ID" value="CCA24141.1"/>
    <property type="molecule type" value="Genomic_DNA"/>
</dbReference>
<dbReference type="HOGENOM" id="CLU_042529_0_0_1"/>
<dbReference type="CDD" id="cd03015">
    <property type="entry name" value="PRX_Typ2cys"/>
    <property type="match status" value="1"/>
</dbReference>
<dbReference type="GO" id="GO:0005829">
    <property type="term" value="C:cytosol"/>
    <property type="evidence" value="ECO:0007669"/>
    <property type="project" value="TreeGrafter"/>
</dbReference>
<dbReference type="InterPro" id="IPR000866">
    <property type="entry name" value="AhpC/TSA"/>
</dbReference>
<dbReference type="GO" id="GO:0042744">
    <property type="term" value="P:hydrogen peroxide catabolic process"/>
    <property type="evidence" value="ECO:0007669"/>
    <property type="project" value="TreeGrafter"/>
</dbReference>
<dbReference type="PANTHER" id="PTHR10681">
    <property type="entry name" value="THIOREDOXIN PEROXIDASE"/>
    <property type="match status" value="1"/>
</dbReference>